<dbReference type="AlphaFoldDB" id="D4S2D8"/>
<dbReference type="EMBL" id="ABWN01000038">
    <property type="protein sequence ID" value="EFF67581.1"/>
    <property type="molecule type" value="Genomic_DNA"/>
</dbReference>
<keyword evidence="1" id="KW-0812">Transmembrane</keyword>
<proteinExistence type="predicted"/>
<feature type="transmembrane region" description="Helical" evidence="1">
    <location>
        <begin position="45"/>
        <end position="62"/>
    </location>
</feature>
<feature type="transmembrane region" description="Helical" evidence="1">
    <location>
        <begin position="82"/>
        <end position="109"/>
    </location>
</feature>
<evidence type="ECO:0000313" key="3">
    <source>
        <dbReference type="Proteomes" id="UP000006238"/>
    </source>
</evidence>
<dbReference type="HOGENOM" id="CLU_1709833_0_0_9"/>
<sequence>MIKIISKYNIYKEKAEICKNRRGLHYLWNWSSQIHRNGQSCRSNLYVRFLKILVIVPFGSVASSTLSGNRMVSHTAVSYFKYFLSVVLEAVTIALSIIVSNAILSYGIFDISGRGTGWTGSILYLLEMCFISALTVGSVKGAQQLTQKVLGLG</sequence>
<feature type="transmembrane region" description="Helical" evidence="1">
    <location>
        <begin position="121"/>
        <end position="139"/>
    </location>
</feature>
<gene>
    <name evidence="2" type="ORF">BUTYVIB_02260</name>
</gene>
<keyword evidence="3" id="KW-1185">Reference proteome</keyword>
<keyword evidence="1" id="KW-1133">Transmembrane helix</keyword>
<protein>
    <submittedName>
        <fullName evidence="2">Uncharacterized protein</fullName>
    </submittedName>
</protein>
<accession>D4S2D8</accession>
<dbReference type="Proteomes" id="UP000006238">
    <property type="component" value="Unassembled WGS sequence"/>
</dbReference>
<dbReference type="eggNOG" id="ENOG502Z7IJ">
    <property type="taxonomic scope" value="Bacteria"/>
</dbReference>
<organism evidence="2 3">
    <name type="scientific">Eshraghiella crossota DSM 2876</name>
    <dbReference type="NCBI Taxonomy" id="511680"/>
    <lineage>
        <taxon>Bacteria</taxon>
        <taxon>Bacillati</taxon>
        <taxon>Bacillota</taxon>
        <taxon>Clostridia</taxon>
        <taxon>Lachnospirales</taxon>
        <taxon>Lachnospiraceae</taxon>
        <taxon>Eshraghiella</taxon>
    </lineage>
</organism>
<comment type="caution">
    <text evidence="2">The sequence shown here is derived from an EMBL/GenBank/DDBJ whole genome shotgun (WGS) entry which is preliminary data.</text>
</comment>
<reference evidence="2 3" key="1">
    <citation type="submission" date="2010-02" db="EMBL/GenBank/DDBJ databases">
        <authorList>
            <person name="Weinstock G."/>
            <person name="Sodergren E."/>
            <person name="Clifton S."/>
            <person name="Fulton L."/>
            <person name="Fulton B."/>
            <person name="Courtney L."/>
            <person name="Fronick C."/>
            <person name="Harrison M."/>
            <person name="Strong C."/>
            <person name="Farmer C."/>
            <person name="Delahaunty K."/>
            <person name="Markovic C."/>
            <person name="Hall O."/>
            <person name="Minx P."/>
            <person name="Tomlinson C."/>
            <person name="Mitreva M."/>
            <person name="Nelson J."/>
            <person name="Hou S."/>
            <person name="Wollam A."/>
            <person name="Pepin K.H."/>
            <person name="Johnson M."/>
            <person name="Bhonagiri V."/>
            <person name="Zhang X."/>
            <person name="Suruliraj S."/>
            <person name="Warren W."/>
            <person name="Chinwalla A."/>
            <person name="Mardis E.R."/>
            <person name="Wilson R.K."/>
        </authorList>
    </citation>
    <scope>NUCLEOTIDE SEQUENCE [LARGE SCALE GENOMIC DNA]</scope>
    <source>
        <strain evidence="2 3">DSM 2876</strain>
    </source>
</reference>
<evidence type="ECO:0000313" key="2">
    <source>
        <dbReference type="EMBL" id="EFF67581.1"/>
    </source>
</evidence>
<evidence type="ECO:0000256" key="1">
    <source>
        <dbReference type="SAM" id="Phobius"/>
    </source>
</evidence>
<keyword evidence="1" id="KW-0472">Membrane</keyword>
<name>D4S2D8_9FIRM</name>